<feature type="compositionally biased region" description="Basic and acidic residues" evidence="12">
    <location>
        <begin position="909"/>
        <end position="924"/>
    </location>
</feature>
<comment type="catalytic activity">
    <reaction evidence="10">
        <text>L-threonyl-[protein] + ATP = O-phospho-L-threonyl-[protein] + ADP + H(+)</text>
        <dbReference type="Rhea" id="RHEA:46608"/>
        <dbReference type="Rhea" id="RHEA-COMP:11060"/>
        <dbReference type="Rhea" id="RHEA-COMP:11605"/>
        <dbReference type="ChEBI" id="CHEBI:15378"/>
        <dbReference type="ChEBI" id="CHEBI:30013"/>
        <dbReference type="ChEBI" id="CHEBI:30616"/>
        <dbReference type="ChEBI" id="CHEBI:61977"/>
        <dbReference type="ChEBI" id="CHEBI:456216"/>
        <dbReference type="EC" id="2.7.11.1"/>
    </reaction>
</comment>
<feature type="compositionally biased region" description="Polar residues" evidence="12">
    <location>
        <begin position="860"/>
        <end position="878"/>
    </location>
</feature>
<dbReference type="PANTHER" id="PTHR22967:SF57">
    <property type="entry name" value="AUXILIN, ISOFORM A-RELATED"/>
    <property type="match status" value="1"/>
</dbReference>
<dbReference type="AlphaFoldDB" id="A0A2T0FFP7"/>
<feature type="domain" description="Protein kinase" evidence="13">
    <location>
        <begin position="22"/>
        <end position="304"/>
    </location>
</feature>
<dbReference type="InterPro" id="IPR000719">
    <property type="entry name" value="Prot_kinase_dom"/>
</dbReference>
<accession>A0A2T0FFP7</accession>
<feature type="region of interest" description="Disordered" evidence="12">
    <location>
        <begin position="736"/>
        <end position="803"/>
    </location>
</feature>
<evidence type="ECO:0000256" key="8">
    <source>
        <dbReference type="ARBA" id="ARBA00022777"/>
    </source>
</evidence>
<gene>
    <name evidence="14" type="ORF">B9G98_01436</name>
</gene>
<evidence type="ECO:0000256" key="2">
    <source>
        <dbReference type="ARBA" id="ARBA00012513"/>
    </source>
</evidence>
<evidence type="ECO:0000256" key="6">
    <source>
        <dbReference type="ARBA" id="ARBA00022679"/>
    </source>
</evidence>
<dbReference type="GO" id="GO:0007015">
    <property type="term" value="P:actin filament organization"/>
    <property type="evidence" value="ECO:0007669"/>
    <property type="project" value="TreeGrafter"/>
</dbReference>
<evidence type="ECO:0000256" key="11">
    <source>
        <dbReference type="ARBA" id="ARBA00048679"/>
    </source>
</evidence>
<comment type="catalytic activity">
    <reaction evidence="11">
        <text>L-seryl-[protein] + ATP = O-phospho-L-seryl-[protein] + ADP + H(+)</text>
        <dbReference type="Rhea" id="RHEA:17989"/>
        <dbReference type="Rhea" id="RHEA-COMP:9863"/>
        <dbReference type="Rhea" id="RHEA-COMP:11604"/>
        <dbReference type="ChEBI" id="CHEBI:15378"/>
        <dbReference type="ChEBI" id="CHEBI:29999"/>
        <dbReference type="ChEBI" id="CHEBI:30616"/>
        <dbReference type="ChEBI" id="CHEBI:83421"/>
        <dbReference type="ChEBI" id="CHEBI:456216"/>
        <dbReference type="EC" id="2.7.11.1"/>
    </reaction>
</comment>
<feature type="compositionally biased region" description="Low complexity" evidence="12">
    <location>
        <begin position="761"/>
        <end position="772"/>
    </location>
</feature>
<keyword evidence="3" id="KW-0963">Cytoplasm</keyword>
<dbReference type="SUPFAM" id="SSF56112">
    <property type="entry name" value="Protein kinase-like (PK-like)"/>
    <property type="match status" value="1"/>
</dbReference>
<dbReference type="PROSITE" id="PS00108">
    <property type="entry name" value="PROTEIN_KINASE_ST"/>
    <property type="match status" value="1"/>
</dbReference>
<feature type="compositionally biased region" description="Polar residues" evidence="12">
    <location>
        <begin position="838"/>
        <end position="851"/>
    </location>
</feature>
<comment type="subcellular location">
    <subcellularLocation>
        <location evidence="1">Cytoplasm</location>
    </subcellularLocation>
</comment>
<dbReference type="STRING" id="45607.A0A2T0FFP7"/>
<dbReference type="GO" id="GO:0000147">
    <property type="term" value="P:actin cortical patch assembly"/>
    <property type="evidence" value="ECO:0007669"/>
    <property type="project" value="TreeGrafter"/>
</dbReference>
<feature type="region of interest" description="Disordered" evidence="12">
    <location>
        <begin position="819"/>
        <end position="941"/>
    </location>
</feature>
<protein>
    <recommendedName>
        <fullName evidence="2">non-specific serine/threonine protein kinase</fullName>
        <ecNumber evidence="2">2.7.11.1</ecNumber>
    </recommendedName>
</protein>
<dbReference type="PANTHER" id="PTHR22967">
    <property type="entry name" value="SERINE/THREONINE PROTEIN KINASE"/>
    <property type="match status" value="1"/>
</dbReference>
<evidence type="ECO:0000256" key="1">
    <source>
        <dbReference type="ARBA" id="ARBA00004496"/>
    </source>
</evidence>
<reference evidence="14 15" key="1">
    <citation type="submission" date="2017-04" db="EMBL/GenBank/DDBJ databases">
        <title>Genome sequencing of [Candida] sorbophila.</title>
        <authorList>
            <person name="Ahn J.O."/>
        </authorList>
    </citation>
    <scope>NUCLEOTIDE SEQUENCE [LARGE SCALE GENOMIC DNA]</scope>
    <source>
        <strain evidence="14 15">DS02</strain>
    </source>
</reference>
<dbReference type="EMBL" id="NDIQ01000001">
    <property type="protein sequence ID" value="PRT53816.1"/>
    <property type="molecule type" value="Genomic_DNA"/>
</dbReference>
<sequence>MPTAPPTAYSPGTTLTVGSHEIEIIKYVSEGGFAHVYTVKVDPPIAGHPVACLKRVAVPDKVYLNLLRAEVEAMQRLKGYSNVVQYFDSHAERMKSGMGYEVLLLMEYCAGGGLINFMNTRLRDQLKEHEVLKIMYDITLGLAHMHHLHPPLIHRDLKIENVLLTGDGTYKLCDFGSVSPVLRVPKTPQEYRILDDDIKHHTTVQYRSPEMVDVYSGYPIDEKSDIWALGVFLYKLCFYTTPFEREGNAAILKASYIIPQKPHYSDRLKNMIRVLLQPVPTQRPTAYQVMQEICAMREVDNPLARKARTPPAASVPPQISASGAPSPGPSSLHPKTSPGPSHKSYPGSPTPPTTAAAMQPVPVISLQPQPPYGAAQEILPMLSGMQLRQQYPQSMAAMSSSQLVPTDPIQAAPAQPVPVPIQQTNRHLWASHVNINAPIGSVPTSPELVDRSGSFETKFPVLSPTSPMLTGTSAFDFSEAEVTARFPSMAELEPLGSQTVLAQSKKPTPMPSAPVNNGPPVPRRPEELKARFVRETAQAQIKAAREEMDKVPQQDHQLPLVPPPPTARSVTPLGGEEWSWESEHRDQRRSSEVLKLDQRRPSGDLEREREYRTSRSSGEFDGVTSERLRKYRSSRSSGELEHAVRAQNLYASDSESDSESEVRVSEQATKLKKIIGGMTESTVVLENDNTHVTSSVDFLRTLRPHHHHVTGLVRQISKGGKAAHSRKKSLTNKLFRNSSHSHHRRSQYYGSDDDIEDDSSGDVVITSRQARSSSRDGARRSANSGLLFQSDMDGSATSEEISDGSDYEIVRRGSAVSVNSGAHRYNQPRSSIQHRVHTYLQSQDQQRSPRTAQGYGRYTDSGTHSDSEVLETTPQSEFVSAKKQMKRRTLTDNIQRPPLPPKANKPPLRKLEASSRTSDAERRASKPPKPAHLSRQSVVYP</sequence>
<dbReference type="PROSITE" id="PS50011">
    <property type="entry name" value="PROTEIN_KINASE_DOM"/>
    <property type="match status" value="1"/>
</dbReference>
<dbReference type="InterPro" id="IPR008271">
    <property type="entry name" value="Ser/Thr_kinase_AS"/>
</dbReference>
<dbReference type="GO" id="GO:0005524">
    <property type="term" value="F:ATP binding"/>
    <property type="evidence" value="ECO:0007669"/>
    <property type="project" value="UniProtKB-KW"/>
</dbReference>
<dbReference type="GO" id="GO:0004674">
    <property type="term" value="F:protein serine/threonine kinase activity"/>
    <property type="evidence" value="ECO:0007669"/>
    <property type="project" value="UniProtKB-KW"/>
</dbReference>
<keyword evidence="5" id="KW-0597">Phosphoprotein</keyword>
<feature type="region of interest" description="Disordered" evidence="12">
    <location>
        <begin position="537"/>
        <end position="641"/>
    </location>
</feature>
<feature type="compositionally biased region" description="Basic and acidic residues" evidence="12">
    <location>
        <begin position="543"/>
        <end position="553"/>
    </location>
</feature>
<evidence type="ECO:0000313" key="15">
    <source>
        <dbReference type="Proteomes" id="UP000238350"/>
    </source>
</evidence>
<evidence type="ECO:0000256" key="9">
    <source>
        <dbReference type="ARBA" id="ARBA00022840"/>
    </source>
</evidence>
<dbReference type="GeneID" id="36515185"/>
<feature type="compositionally biased region" description="Acidic residues" evidence="12">
    <location>
        <begin position="751"/>
        <end position="760"/>
    </location>
</feature>
<evidence type="ECO:0000256" key="5">
    <source>
        <dbReference type="ARBA" id="ARBA00022553"/>
    </source>
</evidence>
<proteinExistence type="predicted"/>
<keyword evidence="9" id="KW-0067">ATP-binding</keyword>
<evidence type="ECO:0000256" key="7">
    <source>
        <dbReference type="ARBA" id="ARBA00022741"/>
    </source>
</evidence>
<evidence type="ECO:0000259" key="13">
    <source>
        <dbReference type="PROSITE" id="PS50011"/>
    </source>
</evidence>
<dbReference type="FunFam" id="1.10.510.10:FF:000441">
    <property type="entry name" value="Serine/threonine protein kinase"/>
    <property type="match status" value="1"/>
</dbReference>
<evidence type="ECO:0000256" key="12">
    <source>
        <dbReference type="SAM" id="MobiDB-lite"/>
    </source>
</evidence>
<feature type="compositionally biased region" description="Low complexity" evidence="12">
    <location>
        <begin position="316"/>
        <end position="331"/>
    </location>
</feature>
<keyword evidence="15" id="KW-1185">Reference proteome</keyword>
<feature type="region of interest" description="Disordered" evidence="12">
    <location>
        <begin position="307"/>
        <end position="356"/>
    </location>
</feature>
<evidence type="ECO:0000256" key="4">
    <source>
        <dbReference type="ARBA" id="ARBA00022527"/>
    </source>
</evidence>
<dbReference type="OrthoDB" id="2018507at2759"/>
<evidence type="ECO:0000256" key="10">
    <source>
        <dbReference type="ARBA" id="ARBA00047899"/>
    </source>
</evidence>
<dbReference type="RefSeq" id="XP_024663762.1">
    <property type="nucleotide sequence ID" value="XM_024807994.1"/>
</dbReference>
<feature type="compositionally biased region" description="Basic and acidic residues" evidence="12">
    <location>
        <begin position="581"/>
        <end position="613"/>
    </location>
</feature>
<dbReference type="Gene3D" id="1.10.510.10">
    <property type="entry name" value="Transferase(Phosphotransferase) domain 1"/>
    <property type="match status" value="1"/>
</dbReference>
<keyword evidence="4" id="KW-0723">Serine/threonine-protein kinase</keyword>
<dbReference type="InterPro" id="IPR011009">
    <property type="entry name" value="Kinase-like_dom_sf"/>
</dbReference>
<dbReference type="Pfam" id="PF00069">
    <property type="entry name" value="Pkinase"/>
    <property type="match status" value="1"/>
</dbReference>
<evidence type="ECO:0000313" key="14">
    <source>
        <dbReference type="EMBL" id="PRT53816.1"/>
    </source>
</evidence>
<dbReference type="GO" id="GO:0005737">
    <property type="term" value="C:cytoplasm"/>
    <property type="evidence" value="ECO:0007669"/>
    <property type="project" value="UniProtKB-SubCell"/>
</dbReference>
<organism evidence="14 15">
    <name type="scientific">Wickerhamiella sorbophila</name>
    <dbReference type="NCBI Taxonomy" id="45607"/>
    <lineage>
        <taxon>Eukaryota</taxon>
        <taxon>Fungi</taxon>
        <taxon>Dikarya</taxon>
        <taxon>Ascomycota</taxon>
        <taxon>Saccharomycotina</taxon>
        <taxon>Dipodascomycetes</taxon>
        <taxon>Dipodascales</taxon>
        <taxon>Trichomonascaceae</taxon>
        <taxon>Wickerhamiella</taxon>
    </lineage>
</organism>
<feature type="compositionally biased region" description="Pro residues" evidence="12">
    <location>
        <begin position="508"/>
        <end position="522"/>
    </location>
</feature>
<keyword evidence="6" id="KW-0808">Transferase</keyword>
<keyword evidence="8 14" id="KW-0418">Kinase</keyword>
<evidence type="ECO:0000256" key="3">
    <source>
        <dbReference type="ARBA" id="ARBA00022490"/>
    </source>
</evidence>
<dbReference type="Proteomes" id="UP000238350">
    <property type="component" value="Unassembled WGS sequence"/>
</dbReference>
<dbReference type="SMART" id="SM00220">
    <property type="entry name" value="S_TKc"/>
    <property type="match status" value="1"/>
</dbReference>
<name>A0A2T0FFP7_9ASCO</name>
<comment type="caution">
    <text evidence="14">The sequence shown here is derived from an EMBL/GenBank/DDBJ whole genome shotgun (WGS) entry which is preliminary data.</text>
</comment>
<keyword evidence="7" id="KW-0547">Nucleotide-binding</keyword>
<feature type="region of interest" description="Disordered" evidence="12">
    <location>
        <begin position="502"/>
        <end position="524"/>
    </location>
</feature>
<dbReference type="EC" id="2.7.11.1" evidence="2"/>